<dbReference type="OrthoDB" id="73691at2759"/>
<evidence type="ECO:0000313" key="3">
    <source>
        <dbReference type="Proteomes" id="UP000054144"/>
    </source>
</evidence>
<evidence type="ECO:0000256" key="1">
    <source>
        <dbReference type="SAM" id="MobiDB-lite"/>
    </source>
</evidence>
<proteinExistence type="predicted"/>
<dbReference type="PANTHER" id="PTHR14009:SF1">
    <property type="entry name" value="MITOCHONDRIAL PROTON_CALCIUM EXCHANGER PROTEIN"/>
    <property type="match status" value="1"/>
</dbReference>
<feature type="region of interest" description="Disordered" evidence="1">
    <location>
        <begin position="1"/>
        <end position="78"/>
    </location>
</feature>
<organism evidence="2 3">
    <name type="scientific">Fistulina hepatica ATCC 64428</name>
    <dbReference type="NCBI Taxonomy" id="1128425"/>
    <lineage>
        <taxon>Eukaryota</taxon>
        <taxon>Fungi</taxon>
        <taxon>Dikarya</taxon>
        <taxon>Basidiomycota</taxon>
        <taxon>Agaricomycotina</taxon>
        <taxon>Agaricomycetes</taxon>
        <taxon>Agaricomycetidae</taxon>
        <taxon>Agaricales</taxon>
        <taxon>Fistulinaceae</taxon>
        <taxon>Fistulina</taxon>
    </lineage>
</organism>
<dbReference type="GO" id="GO:0030003">
    <property type="term" value="P:intracellular monoatomic cation homeostasis"/>
    <property type="evidence" value="ECO:0007669"/>
    <property type="project" value="TreeGrafter"/>
</dbReference>
<dbReference type="EMBL" id="KN881858">
    <property type="protein sequence ID" value="KIY48047.1"/>
    <property type="molecule type" value="Genomic_DNA"/>
</dbReference>
<dbReference type="InterPro" id="IPR044202">
    <property type="entry name" value="LETM1/MDM38-like"/>
</dbReference>
<name>A0A0D7AAL3_9AGAR</name>
<gene>
    <name evidence="2" type="ORF">FISHEDRAFT_44066</name>
</gene>
<keyword evidence="3" id="KW-1185">Reference proteome</keyword>
<dbReference type="PANTHER" id="PTHR14009">
    <property type="entry name" value="LEUCINE ZIPPER-EF-HAND CONTAINING TRANSMEMBRANE PROTEIN"/>
    <property type="match status" value="1"/>
</dbReference>
<reference evidence="2 3" key="1">
    <citation type="journal article" date="2015" name="Fungal Genet. Biol.">
        <title>Evolution of novel wood decay mechanisms in Agaricales revealed by the genome sequences of Fistulina hepatica and Cylindrobasidium torrendii.</title>
        <authorList>
            <person name="Floudas D."/>
            <person name="Held B.W."/>
            <person name="Riley R."/>
            <person name="Nagy L.G."/>
            <person name="Koehler G."/>
            <person name="Ransdell A.S."/>
            <person name="Younus H."/>
            <person name="Chow J."/>
            <person name="Chiniquy J."/>
            <person name="Lipzen A."/>
            <person name="Tritt A."/>
            <person name="Sun H."/>
            <person name="Haridas S."/>
            <person name="LaButti K."/>
            <person name="Ohm R.A."/>
            <person name="Kues U."/>
            <person name="Blanchette R.A."/>
            <person name="Grigoriev I.V."/>
            <person name="Minto R.E."/>
            <person name="Hibbett D.S."/>
        </authorList>
    </citation>
    <scope>NUCLEOTIDE SEQUENCE [LARGE SCALE GENOMIC DNA]</scope>
    <source>
        <strain evidence="2 3">ATCC 64428</strain>
    </source>
</reference>
<feature type="compositionally biased region" description="Polar residues" evidence="1">
    <location>
        <begin position="53"/>
        <end position="65"/>
    </location>
</feature>
<feature type="non-terminal residue" evidence="2">
    <location>
        <position position="1"/>
    </location>
</feature>
<protein>
    <submittedName>
        <fullName evidence="2">Uncharacterized protein</fullName>
    </submittedName>
</protein>
<evidence type="ECO:0000313" key="2">
    <source>
        <dbReference type="EMBL" id="KIY48047.1"/>
    </source>
</evidence>
<dbReference type="GO" id="GO:0005743">
    <property type="term" value="C:mitochondrial inner membrane"/>
    <property type="evidence" value="ECO:0007669"/>
    <property type="project" value="InterPro"/>
</dbReference>
<sequence length="328" mass="36456">RFYSTPGPSVDSTRSSRSDDTLAAATPKKTKVALHPAPMKPSRETTGKPKKAVQSTKKLAGSSITPPAAHVPARPTPEDDAALHMKVSTSTEEDMKDAYRHGILRPPPEGAGVLKRSLHTLIELGKFYYRGIKMVAVTNRREAKAILQRVSDGGSAFTRAETRFLWTQESDMSRVIPFTIIALTIEELIPLIVLFAPGMLPSTCILPSQRKRIDTKAEAEAILAWKNGYRVFKHLKQASLSSRLVSLEEVLGLGGAAKYLVKLLRLSDRPLDFWRIFQLRDHLQHLAMDDQLLLNEGILTKKTLTTTEVDAALEERGLYVIIQHLKFS</sequence>
<dbReference type="AlphaFoldDB" id="A0A0D7AAL3"/>
<dbReference type="Proteomes" id="UP000054144">
    <property type="component" value="Unassembled WGS sequence"/>
</dbReference>
<accession>A0A0D7AAL3</accession>